<evidence type="ECO:0000313" key="9">
    <source>
        <dbReference type="EMBL" id="EAZ44981.1"/>
    </source>
</evidence>
<evidence type="ECO:0000256" key="3">
    <source>
        <dbReference type="ARBA" id="ARBA00023015"/>
    </source>
</evidence>
<organism evidence="9">
    <name type="scientific">Oryza sativa subsp. japonica</name>
    <name type="common">Rice</name>
    <dbReference type="NCBI Taxonomy" id="39947"/>
    <lineage>
        <taxon>Eukaryota</taxon>
        <taxon>Viridiplantae</taxon>
        <taxon>Streptophyta</taxon>
        <taxon>Embryophyta</taxon>
        <taxon>Tracheophyta</taxon>
        <taxon>Spermatophyta</taxon>
        <taxon>Magnoliopsida</taxon>
        <taxon>Liliopsida</taxon>
        <taxon>Poales</taxon>
        <taxon>Poaceae</taxon>
        <taxon>BOP clade</taxon>
        <taxon>Oryzoideae</taxon>
        <taxon>Oryzeae</taxon>
        <taxon>Oryzinae</taxon>
        <taxon>Oryza</taxon>
        <taxon>Oryza sativa</taxon>
    </lineage>
</organism>
<evidence type="ECO:0000256" key="1">
    <source>
        <dbReference type="ARBA" id="ARBA00004123"/>
    </source>
</evidence>
<reference evidence="9" key="1">
    <citation type="journal article" date="2005" name="PLoS Biol.">
        <title>The genomes of Oryza sativa: a history of duplications.</title>
        <authorList>
            <person name="Yu J."/>
            <person name="Wang J."/>
            <person name="Lin W."/>
            <person name="Li S."/>
            <person name="Li H."/>
            <person name="Zhou J."/>
            <person name="Ni P."/>
            <person name="Dong W."/>
            <person name="Hu S."/>
            <person name="Zeng C."/>
            <person name="Zhang J."/>
            <person name="Zhang Y."/>
            <person name="Li R."/>
            <person name="Xu Z."/>
            <person name="Li S."/>
            <person name="Li X."/>
            <person name="Zheng H."/>
            <person name="Cong L."/>
            <person name="Lin L."/>
            <person name="Yin J."/>
            <person name="Geng J."/>
            <person name="Li G."/>
            <person name="Shi J."/>
            <person name="Liu J."/>
            <person name="Lv H."/>
            <person name="Li J."/>
            <person name="Wang J."/>
            <person name="Deng Y."/>
            <person name="Ran L."/>
            <person name="Shi X."/>
            <person name="Wang X."/>
            <person name="Wu Q."/>
            <person name="Li C."/>
            <person name="Ren X."/>
            <person name="Wang J."/>
            <person name="Wang X."/>
            <person name="Li D."/>
            <person name="Liu D."/>
            <person name="Zhang X."/>
            <person name="Ji Z."/>
            <person name="Zhao W."/>
            <person name="Sun Y."/>
            <person name="Zhang Z."/>
            <person name="Bao J."/>
            <person name="Han Y."/>
            <person name="Dong L."/>
            <person name="Ji J."/>
            <person name="Chen P."/>
            <person name="Wu S."/>
            <person name="Liu J."/>
            <person name="Xiao Y."/>
            <person name="Bu D."/>
            <person name="Tan J."/>
            <person name="Yang L."/>
            <person name="Ye C."/>
            <person name="Zhang J."/>
            <person name="Xu J."/>
            <person name="Zhou Y."/>
            <person name="Yu Y."/>
            <person name="Zhang B."/>
            <person name="Zhuang S."/>
            <person name="Wei H."/>
            <person name="Liu B."/>
            <person name="Lei M."/>
            <person name="Yu H."/>
            <person name="Li Y."/>
            <person name="Xu H."/>
            <person name="Wei S."/>
            <person name="He X."/>
            <person name="Fang L."/>
            <person name="Zhang Z."/>
            <person name="Zhang Y."/>
            <person name="Huang X."/>
            <person name="Su Z."/>
            <person name="Tong W."/>
            <person name="Li J."/>
            <person name="Tong Z."/>
            <person name="Li S."/>
            <person name="Ye J."/>
            <person name="Wang L."/>
            <person name="Fang L."/>
            <person name="Lei T."/>
            <person name="Chen C."/>
            <person name="Chen H."/>
            <person name="Xu Z."/>
            <person name="Li H."/>
            <person name="Huang H."/>
            <person name="Zhang F."/>
            <person name="Xu H."/>
            <person name="Li N."/>
            <person name="Zhao C."/>
            <person name="Li S."/>
            <person name="Dong L."/>
            <person name="Huang Y."/>
            <person name="Li L."/>
            <person name="Xi Y."/>
            <person name="Qi Q."/>
            <person name="Li W."/>
            <person name="Zhang B."/>
            <person name="Hu W."/>
            <person name="Zhang Y."/>
            <person name="Tian X."/>
            <person name="Jiao Y."/>
            <person name="Liang X."/>
            <person name="Jin J."/>
            <person name="Gao L."/>
            <person name="Zheng W."/>
            <person name="Hao B."/>
            <person name="Liu S."/>
            <person name="Wang W."/>
            <person name="Yuan L."/>
            <person name="Cao M."/>
            <person name="McDermott J."/>
            <person name="Samudrala R."/>
            <person name="Wang J."/>
            <person name="Wong G.K."/>
            <person name="Yang H."/>
        </authorList>
    </citation>
    <scope>NUCLEOTIDE SEQUENCE [LARGE SCALE GENOMIC DNA]</scope>
</reference>
<keyword evidence="3" id="KW-0805">Transcription regulation</keyword>
<dbReference type="PANTHER" id="PTHR22952:SF417">
    <property type="entry name" value="OS09G0456200 PROTEIN"/>
    <property type="match status" value="1"/>
</dbReference>
<feature type="coiled-coil region" evidence="7">
    <location>
        <begin position="304"/>
        <end position="343"/>
    </location>
</feature>
<keyword evidence="2" id="KW-0938">Abscisic acid signaling pathway</keyword>
<dbReference type="PROSITE" id="PS00036">
    <property type="entry name" value="BZIP_BASIC"/>
    <property type="match status" value="1"/>
</dbReference>
<evidence type="ECO:0000256" key="4">
    <source>
        <dbReference type="ARBA" id="ARBA00023125"/>
    </source>
</evidence>
<dbReference type="SMART" id="SM00338">
    <property type="entry name" value="BRLZ"/>
    <property type="match status" value="1"/>
</dbReference>
<dbReference type="EMBL" id="CM000146">
    <property type="protein sequence ID" value="EAZ44981.1"/>
    <property type="molecule type" value="Genomic_DNA"/>
</dbReference>
<proteinExistence type="predicted"/>
<dbReference type="GO" id="GO:0045893">
    <property type="term" value="P:positive regulation of DNA-templated transcription"/>
    <property type="evidence" value="ECO:0007669"/>
    <property type="project" value="InterPro"/>
</dbReference>
<dbReference type="InterPro" id="IPR043452">
    <property type="entry name" value="BZIP46-like"/>
</dbReference>
<keyword evidence="5" id="KW-0804">Transcription</keyword>
<evidence type="ECO:0000259" key="8">
    <source>
        <dbReference type="PROSITE" id="PS50217"/>
    </source>
</evidence>
<dbReference type="Pfam" id="PF00170">
    <property type="entry name" value="bZIP_1"/>
    <property type="match status" value="1"/>
</dbReference>
<dbReference type="InterPro" id="IPR004827">
    <property type="entry name" value="bZIP"/>
</dbReference>
<dbReference type="GO" id="GO:0009738">
    <property type="term" value="P:abscisic acid-activated signaling pathway"/>
    <property type="evidence" value="ECO:0007669"/>
    <property type="project" value="UniProtKB-KW"/>
</dbReference>
<evidence type="ECO:0000256" key="2">
    <source>
        <dbReference type="ARBA" id="ARBA00022682"/>
    </source>
</evidence>
<dbReference type="AlphaFoldDB" id="A3BZJ2"/>
<dbReference type="CDD" id="cd14707">
    <property type="entry name" value="bZIP_plant_BZIP46"/>
    <property type="match status" value="1"/>
</dbReference>
<reference evidence="9" key="2">
    <citation type="submission" date="2008-12" db="EMBL/GenBank/DDBJ databases">
        <title>Improved gene annotation of the rice (Oryza sativa) genomes.</title>
        <authorList>
            <person name="Wang J."/>
            <person name="Li R."/>
            <person name="Fan W."/>
            <person name="Huang Q."/>
            <person name="Zhang J."/>
            <person name="Zhou Y."/>
            <person name="Hu Y."/>
            <person name="Zi S."/>
            <person name="Li J."/>
            <person name="Ni P."/>
            <person name="Zheng H."/>
            <person name="Zhang Y."/>
            <person name="Zhao M."/>
            <person name="Hao Q."/>
            <person name="McDermott J."/>
            <person name="Samudrala R."/>
            <person name="Kristiansen K."/>
            <person name="Wong G.K.-S."/>
        </authorList>
    </citation>
    <scope>NUCLEOTIDE SEQUENCE</scope>
</reference>
<accession>A3BZJ2</accession>
<evidence type="ECO:0000256" key="5">
    <source>
        <dbReference type="ARBA" id="ARBA00023163"/>
    </source>
</evidence>
<dbReference type="InterPro" id="IPR046347">
    <property type="entry name" value="bZIP_sf"/>
</dbReference>
<dbReference type="GO" id="GO:0003677">
    <property type="term" value="F:DNA binding"/>
    <property type="evidence" value="ECO:0007669"/>
    <property type="project" value="UniProtKB-KW"/>
</dbReference>
<dbReference type="Proteomes" id="UP000007752">
    <property type="component" value="Chromosome 9"/>
</dbReference>
<sequence length="478" mass="50844">MEFGNGGSSSSERRAAAEGATLARQGSVYSLTFDEFQSALAGGGGGGGGGSGFGKDFGSMNMDELLRSIWTAEESQAMASASGSAAGVGVAVGAPPTSLQRQGSLTLPRTLSAKTVDEVWRNLVRDEPPPVGAADGGDMPPQRQSTLGEMTLEEFLVRAGVVRENPPAAPPPVPPPMPPRPVPVVPKTTAFLGNFPGANDAGAAALGFAPLGMGDPALGNGLMPRAVPVGLPGAAVAMQTAVNQFDSGDKGNSDLSSPTEPMPYSFEGLVRGRRNGGGVEKVVERRQRRMIKNRESAARSRARKQAYTLELEAEVQKLKEMNKELERKQADIMEMQKNEVEEMIKDPFGRRKRLCLRRTLTGPWPFTVLHPGLVLWDGTLDFCCRGARTRVSSRNLVSMLSDAGLRQNDVASRGEDWRHARCGRRGFAHACPRSEIQGRNPRYALQIHSHHSKIQGGLAISSDGTAAATRVPDEQGGA</sequence>
<keyword evidence="7" id="KW-0175">Coiled coil</keyword>
<keyword evidence="6" id="KW-0539">Nucleus</keyword>
<dbReference type="GO" id="GO:0003700">
    <property type="term" value="F:DNA-binding transcription factor activity"/>
    <property type="evidence" value="ECO:0007669"/>
    <property type="project" value="InterPro"/>
</dbReference>
<dbReference type="Gene3D" id="1.20.5.170">
    <property type="match status" value="1"/>
</dbReference>
<dbReference type="GO" id="GO:0005634">
    <property type="term" value="C:nucleus"/>
    <property type="evidence" value="ECO:0007669"/>
    <property type="project" value="UniProtKB-SubCell"/>
</dbReference>
<comment type="subcellular location">
    <subcellularLocation>
        <location evidence="1">Nucleus</location>
    </subcellularLocation>
</comment>
<protein>
    <recommendedName>
        <fullName evidence="8">BZIP domain-containing protein</fullName>
    </recommendedName>
</protein>
<dbReference type="SUPFAM" id="SSF57959">
    <property type="entry name" value="Leucine zipper domain"/>
    <property type="match status" value="1"/>
</dbReference>
<keyword evidence="4" id="KW-0238">DNA-binding</keyword>
<feature type="domain" description="BZIP" evidence="8">
    <location>
        <begin position="283"/>
        <end position="334"/>
    </location>
</feature>
<dbReference type="PROSITE" id="PS50217">
    <property type="entry name" value="BZIP"/>
    <property type="match status" value="1"/>
</dbReference>
<name>A3BZJ2_ORYSJ</name>
<dbReference type="FunFam" id="1.20.5.170:FF:000048">
    <property type="entry name" value="ABSCISIC ACID-INSENSITIVE 5-like protein 5"/>
    <property type="match status" value="1"/>
</dbReference>
<evidence type="ECO:0000256" key="6">
    <source>
        <dbReference type="ARBA" id="ARBA00023242"/>
    </source>
</evidence>
<gene>
    <name evidence="9" type="ORF">OsJ_29624</name>
</gene>
<evidence type="ECO:0000256" key="7">
    <source>
        <dbReference type="SAM" id="Coils"/>
    </source>
</evidence>
<dbReference type="PANTHER" id="PTHR22952">
    <property type="entry name" value="CAMP-RESPONSE ELEMENT BINDING PROTEIN-RELATED"/>
    <property type="match status" value="1"/>
</dbReference>